<evidence type="ECO:0000256" key="1">
    <source>
        <dbReference type="SAM" id="SignalP"/>
    </source>
</evidence>
<sequence>MRWNICLSWCFLLCSGFGFGSPAPVQQKTKRFCDPAFANQTAGAVTWSCRLGTAGPRCERCTEGYYGNAADGTCRACPCPGTQNNFALACLDVGSGVVECLCRRGYSGAACERCVCVTEHR</sequence>
<dbReference type="Proteomes" id="UP000314294">
    <property type="component" value="Unassembled WGS sequence"/>
</dbReference>
<name>A0A4Z2E2L6_9TELE</name>
<accession>A0A4Z2E2L6</accession>
<evidence type="ECO:0000259" key="2">
    <source>
        <dbReference type="Pfam" id="PF00053"/>
    </source>
</evidence>
<dbReference type="InterPro" id="IPR002049">
    <property type="entry name" value="LE_dom"/>
</dbReference>
<feature type="chain" id="PRO_5021388330" evidence="1">
    <location>
        <begin position="23"/>
        <end position="121"/>
    </location>
</feature>
<feature type="domain" description="Laminin EGF-like" evidence="2">
    <location>
        <begin position="31"/>
        <end position="74"/>
    </location>
</feature>
<evidence type="ECO:0000313" key="3">
    <source>
        <dbReference type="EMBL" id="TNN22760.1"/>
    </source>
</evidence>
<dbReference type="OrthoDB" id="18487at2759"/>
<dbReference type="EMBL" id="SRLO01021118">
    <property type="protein sequence ID" value="TNN22760.1"/>
    <property type="molecule type" value="Genomic_DNA"/>
</dbReference>
<feature type="signal peptide" evidence="1">
    <location>
        <begin position="1"/>
        <end position="22"/>
    </location>
</feature>
<dbReference type="Gene3D" id="2.10.25.10">
    <property type="entry name" value="Laminin"/>
    <property type="match status" value="2"/>
</dbReference>
<proteinExistence type="predicted"/>
<comment type="caution">
    <text evidence="3">The sequence shown here is derived from an EMBL/GenBank/DDBJ whole genome shotgun (WGS) entry which is preliminary data.</text>
</comment>
<dbReference type="SUPFAM" id="SSF57196">
    <property type="entry name" value="EGF/Laminin"/>
    <property type="match status" value="1"/>
</dbReference>
<dbReference type="Pfam" id="PF00053">
    <property type="entry name" value="EGF_laminin"/>
    <property type="match status" value="2"/>
</dbReference>
<reference evidence="3 4" key="1">
    <citation type="submission" date="2019-03" db="EMBL/GenBank/DDBJ databases">
        <title>First draft genome of Liparis tanakae, snailfish: a comprehensive survey of snailfish specific genes.</title>
        <authorList>
            <person name="Kim W."/>
            <person name="Song I."/>
            <person name="Jeong J.-H."/>
            <person name="Kim D."/>
            <person name="Kim S."/>
            <person name="Ryu S."/>
            <person name="Song J.Y."/>
            <person name="Lee S.K."/>
        </authorList>
    </citation>
    <scope>NUCLEOTIDE SEQUENCE [LARGE SCALE GENOMIC DNA]</scope>
    <source>
        <tissue evidence="3">Muscle</tissue>
    </source>
</reference>
<organism evidence="3 4">
    <name type="scientific">Liparis tanakae</name>
    <name type="common">Tanaka's snailfish</name>
    <dbReference type="NCBI Taxonomy" id="230148"/>
    <lineage>
        <taxon>Eukaryota</taxon>
        <taxon>Metazoa</taxon>
        <taxon>Chordata</taxon>
        <taxon>Craniata</taxon>
        <taxon>Vertebrata</taxon>
        <taxon>Euteleostomi</taxon>
        <taxon>Actinopterygii</taxon>
        <taxon>Neopterygii</taxon>
        <taxon>Teleostei</taxon>
        <taxon>Neoteleostei</taxon>
        <taxon>Acanthomorphata</taxon>
        <taxon>Eupercaria</taxon>
        <taxon>Perciformes</taxon>
        <taxon>Cottioidei</taxon>
        <taxon>Cottales</taxon>
        <taxon>Liparidae</taxon>
        <taxon>Liparis</taxon>
    </lineage>
</organism>
<dbReference type="AlphaFoldDB" id="A0A4Z2E2L6"/>
<keyword evidence="1" id="KW-0732">Signal</keyword>
<evidence type="ECO:0000313" key="4">
    <source>
        <dbReference type="Proteomes" id="UP000314294"/>
    </source>
</evidence>
<keyword evidence="4" id="KW-1185">Reference proteome</keyword>
<gene>
    <name evidence="3" type="primary">LAMA3_0</name>
    <name evidence="3" type="ORF">EYF80_067125</name>
</gene>
<feature type="domain" description="Laminin EGF-like" evidence="2">
    <location>
        <begin position="77"/>
        <end position="114"/>
    </location>
</feature>
<protein>
    <submittedName>
        <fullName evidence="3">Laminin subunit alpha-3</fullName>
    </submittedName>
</protein>